<dbReference type="InterPro" id="IPR007712">
    <property type="entry name" value="RelE/ParE_toxin"/>
</dbReference>
<organism evidence="2 3">
    <name type="scientific">Candidatus Mediterraneibacter faecavium</name>
    <dbReference type="NCBI Taxonomy" id="2838668"/>
    <lineage>
        <taxon>Bacteria</taxon>
        <taxon>Bacillati</taxon>
        <taxon>Bacillota</taxon>
        <taxon>Clostridia</taxon>
        <taxon>Lachnospirales</taxon>
        <taxon>Lachnospiraceae</taxon>
        <taxon>Mediterraneibacter</taxon>
    </lineage>
</organism>
<protein>
    <submittedName>
        <fullName evidence="2">Type II toxin-antitoxin system RelE/ParE family toxin</fullName>
    </submittedName>
</protein>
<comment type="caution">
    <text evidence="2">The sequence shown here is derived from an EMBL/GenBank/DDBJ whole genome shotgun (WGS) entry which is preliminary data.</text>
</comment>
<reference evidence="2" key="2">
    <citation type="submission" date="2021-04" db="EMBL/GenBank/DDBJ databases">
        <authorList>
            <person name="Gilroy R."/>
        </authorList>
    </citation>
    <scope>NUCLEOTIDE SEQUENCE</scope>
    <source>
        <strain evidence="2">CHK196-7946</strain>
    </source>
</reference>
<proteinExistence type="predicted"/>
<reference evidence="2" key="1">
    <citation type="journal article" date="2021" name="PeerJ">
        <title>Extensive microbial diversity within the chicken gut microbiome revealed by metagenomics and culture.</title>
        <authorList>
            <person name="Gilroy R."/>
            <person name="Ravi A."/>
            <person name="Getino M."/>
            <person name="Pursley I."/>
            <person name="Horton D.L."/>
            <person name="Alikhan N.F."/>
            <person name="Baker D."/>
            <person name="Gharbi K."/>
            <person name="Hall N."/>
            <person name="Watson M."/>
            <person name="Adriaenssens E.M."/>
            <person name="Foster-Nyarko E."/>
            <person name="Jarju S."/>
            <person name="Secka A."/>
            <person name="Antonio M."/>
            <person name="Oren A."/>
            <person name="Chaudhuri R.R."/>
            <person name="La Ragione R."/>
            <person name="Hildebrand F."/>
            <person name="Pallen M.J."/>
        </authorList>
    </citation>
    <scope>NUCLEOTIDE SEQUENCE</scope>
    <source>
        <strain evidence="2">CHK196-7946</strain>
    </source>
</reference>
<sequence>MDYEVILTTDAENDLNEFLEYLLFEKQSEQAAKNLLDDFEQTMQTLQMVAGSLKDCENPRLRERGYKRIDFISHRYFMLYRIEGNKAIIDSIFHELQDYENRIN</sequence>
<dbReference type="Gene3D" id="3.30.2310.20">
    <property type="entry name" value="RelE-like"/>
    <property type="match status" value="1"/>
</dbReference>
<keyword evidence="1" id="KW-1277">Toxin-antitoxin system</keyword>
<dbReference type="AlphaFoldDB" id="A0A9D2QAH4"/>
<evidence type="ECO:0000256" key="1">
    <source>
        <dbReference type="ARBA" id="ARBA00022649"/>
    </source>
</evidence>
<evidence type="ECO:0000313" key="3">
    <source>
        <dbReference type="Proteomes" id="UP000823902"/>
    </source>
</evidence>
<evidence type="ECO:0000313" key="2">
    <source>
        <dbReference type="EMBL" id="HJC75511.1"/>
    </source>
</evidence>
<accession>A0A9D2QAH4</accession>
<gene>
    <name evidence="2" type="ORF">H9697_11320</name>
</gene>
<dbReference type="Proteomes" id="UP000823902">
    <property type="component" value="Unassembled WGS sequence"/>
</dbReference>
<name>A0A9D2QAH4_9FIRM</name>
<dbReference type="EMBL" id="DWVY01000056">
    <property type="protein sequence ID" value="HJC75511.1"/>
    <property type="molecule type" value="Genomic_DNA"/>
</dbReference>
<dbReference type="Pfam" id="PF05016">
    <property type="entry name" value="ParE_toxin"/>
    <property type="match status" value="1"/>
</dbReference>
<dbReference type="InterPro" id="IPR035093">
    <property type="entry name" value="RelE/ParE_toxin_dom_sf"/>
</dbReference>